<evidence type="ECO:0000313" key="1">
    <source>
        <dbReference type="EMBL" id="QQP36068.1"/>
    </source>
</evidence>
<organism evidence="1 2">
    <name type="scientific">Caligus rogercresseyi</name>
    <name type="common">Sea louse</name>
    <dbReference type="NCBI Taxonomy" id="217165"/>
    <lineage>
        <taxon>Eukaryota</taxon>
        <taxon>Metazoa</taxon>
        <taxon>Ecdysozoa</taxon>
        <taxon>Arthropoda</taxon>
        <taxon>Crustacea</taxon>
        <taxon>Multicrustacea</taxon>
        <taxon>Hexanauplia</taxon>
        <taxon>Copepoda</taxon>
        <taxon>Siphonostomatoida</taxon>
        <taxon>Caligidae</taxon>
        <taxon>Caligus</taxon>
    </lineage>
</organism>
<dbReference type="OrthoDB" id="6625958at2759"/>
<keyword evidence="2" id="KW-1185">Reference proteome</keyword>
<sequence>DMAPPAWLPCSRACAYQVGDLVEAAFYYSTYFNGVKEFVAHLSDDSKDRIAKELLNMEELPAQLATIKANFQDWWLPLPHLEQSFPCMDPFASKLNQVLKKNPGLVSWRILLELSMGPLLNSMV</sequence>
<name>A0A7T8JV12_CALRO</name>
<gene>
    <name evidence="1" type="ORF">FKW44_021046</name>
</gene>
<reference evidence="2" key="1">
    <citation type="submission" date="2021-01" db="EMBL/GenBank/DDBJ databases">
        <title>Caligus Genome Assembly.</title>
        <authorList>
            <person name="Gallardo-Escarate C."/>
        </authorList>
    </citation>
    <scope>NUCLEOTIDE SEQUENCE [LARGE SCALE GENOMIC DNA]</scope>
</reference>
<feature type="non-terminal residue" evidence="1">
    <location>
        <position position="1"/>
    </location>
</feature>
<dbReference type="EMBL" id="CP045904">
    <property type="protein sequence ID" value="QQP36068.1"/>
    <property type="molecule type" value="Genomic_DNA"/>
</dbReference>
<accession>A0A7T8JV12</accession>
<evidence type="ECO:0000313" key="2">
    <source>
        <dbReference type="Proteomes" id="UP000595437"/>
    </source>
</evidence>
<proteinExistence type="predicted"/>
<dbReference type="AlphaFoldDB" id="A0A7T8JV12"/>
<protein>
    <submittedName>
        <fullName evidence="1">LOC100897181</fullName>
    </submittedName>
</protein>
<dbReference type="Proteomes" id="UP000595437">
    <property type="component" value="Chromosome 15"/>
</dbReference>